<dbReference type="InterPro" id="IPR051681">
    <property type="entry name" value="Ser/Thr_Kinases-Pseudokinases"/>
</dbReference>
<dbReference type="PANTHER" id="PTHR44329">
    <property type="entry name" value="SERINE/THREONINE-PROTEIN KINASE TNNI3K-RELATED"/>
    <property type="match status" value="1"/>
</dbReference>
<keyword evidence="4" id="KW-1185">Reference proteome</keyword>
<accession>A0A2K1KBG1</accession>
<dbReference type="InterPro" id="IPR011009">
    <property type="entry name" value="Kinase-like_dom_sf"/>
</dbReference>
<dbReference type="InParanoid" id="A0A2K1KBG1"/>
<evidence type="ECO:0000313" key="4">
    <source>
        <dbReference type="Proteomes" id="UP000006727"/>
    </source>
</evidence>
<dbReference type="SUPFAM" id="SSF56112">
    <property type="entry name" value="Protein kinase-like (PK-like)"/>
    <property type="match status" value="1"/>
</dbReference>
<dbReference type="GO" id="GO:0005524">
    <property type="term" value="F:ATP binding"/>
    <property type="evidence" value="ECO:0007669"/>
    <property type="project" value="InterPro"/>
</dbReference>
<dbReference type="GO" id="GO:0007165">
    <property type="term" value="P:signal transduction"/>
    <property type="evidence" value="ECO:0000318"/>
    <property type="project" value="GO_Central"/>
</dbReference>
<dbReference type="Gene3D" id="1.10.510.10">
    <property type="entry name" value="Transferase(Phosphotransferase) domain 1"/>
    <property type="match status" value="1"/>
</dbReference>
<dbReference type="Pfam" id="PF00069">
    <property type="entry name" value="Pkinase"/>
    <property type="match status" value="1"/>
</dbReference>
<dbReference type="Proteomes" id="UP000006727">
    <property type="component" value="Chromosome 7"/>
</dbReference>
<dbReference type="PANTHER" id="PTHR44329:SF62">
    <property type="entry name" value="PROTEIN KINASE DOMAIN-CONTAINING PROTEIN"/>
    <property type="match status" value="1"/>
</dbReference>
<dbReference type="PaxDb" id="3218-PP1S75_225V6.2"/>
<reference evidence="2 4" key="1">
    <citation type="journal article" date="2008" name="Science">
        <title>The Physcomitrella genome reveals evolutionary insights into the conquest of land by plants.</title>
        <authorList>
            <person name="Rensing S."/>
            <person name="Lang D."/>
            <person name="Zimmer A."/>
            <person name="Terry A."/>
            <person name="Salamov A."/>
            <person name="Shapiro H."/>
            <person name="Nishiyama T."/>
            <person name="Perroud P.-F."/>
            <person name="Lindquist E."/>
            <person name="Kamisugi Y."/>
            <person name="Tanahashi T."/>
            <person name="Sakakibara K."/>
            <person name="Fujita T."/>
            <person name="Oishi K."/>
            <person name="Shin-I T."/>
            <person name="Kuroki Y."/>
            <person name="Toyoda A."/>
            <person name="Suzuki Y."/>
            <person name="Hashimoto A."/>
            <person name="Yamaguchi K."/>
            <person name="Sugano A."/>
            <person name="Kohara Y."/>
            <person name="Fujiyama A."/>
            <person name="Anterola A."/>
            <person name="Aoki S."/>
            <person name="Ashton N."/>
            <person name="Barbazuk W.B."/>
            <person name="Barker E."/>
            <person name="Bennetzen J."/>
            <person name="Bezanilla M."/>
            <person name="Blankenship R."/>
            <person name="Cho S.H."/>
            <person name="Dutcher S."/>
            <person name="Estelle M."/>
            <person name="Fawcett J.A."/>
            <person name="Gundlach H."/>
            <person name="Hanada K."/>
            <person name="Heyl A."/>
            <person name="Hicks K.A."/>
            <person name="Hugh J."/>
            <person name="Lohr M."/>
            <person name="Mayer K."/>
            <person name="Melkozernov A."/>
            <person name="Murata T."/>
            <person name="Nelson D."/>
            <person name="Pils B."/>
            <person name="Prigge M."/>
            <person name="Reiss B."/>
            <person name="Renner T."/>
            <person name="Rombauts S."/>
            <person name="Rushton P."/>
            <person name="Sanderfoot A."/>
            <person name="Schween G."/>
            <person name="Shiu S.-H."/>
            <person name="Stueber K."/>
            <person name="Theodoulou F.L."/>
            <person name="Tu H."/>
            <person name="Van de Peer Y."/>
            <person name="Verrier P.J."/>
            <person name="Waters E."/>
            <person name="Wood A."/>
            <person name="Yang L."/>
            <person name="Cove D."/>
            <person name="Cuming A."/>
            <person name="Hasebe M."/>
            <person name="Lucas S."/>
            <person name="Mishler D.B."/>
            <person name="Reski R."/>
            <person name="Grigoriev I."/>
            <person name="Quatrano R.S."/>
            <person name="Boore J.L."/>
        </authorList>
    </citation>
    <scope>NUCLEOTIDE SEQUENCE [LARGE SCALE GENOMIC DNA]</scope>
    <source>
        <strain evidence="3 4">cv. Gransden 2004</strain>
    </source>
</reference>
<dbReference type="EMBL" id="ABEU02000007">
    <property type="protein sequence ID" value="PNR51112.1"/>
    <property type="molecule type" value="Genomic_DNA"/>
</dbReference>
<sequence>MLASSNILKAELLMLERMRHPNLGDLHVLLSKGPVSSKRAVNFALDIARGLNCLHERRDPVVHANLKPRNLLVNEAGQLKITDFGKLRRSLYTEAPEGNEIGSYLYMAPEVFRQEQFDNSVDVFFLRAHTVLEGLQNRTDATPQGIARKRAYEDVRQEFRTNAYPRGMKELIQACRHGYASKRPAVSEIMRQLEAMEQPRCRNSVQQKWQQKKCGCGCVPW</sequence>
<reference evidence="3" key="3">
    <citation type="submission" date="2020-12" db="UniProtKB">
        <authorList>
            <consortium name="EnsemblPlants"/>
        </authorList>
    </citation>
    <scope>IDENTIFICATION</scope>
</reference>
<evidence type="ECO:0000313" key="2">
    <source>
        <dbReference type="EMBL" id="PNR51112.1"/>
    </source>
</evidence>
<dbReference type="STRING" id="3218.A0A2K1KBG1"/>
<protein>
    <recommendedName>
        <fullName evidence="1">Protein kinase domain-containing protein</fullName>
    </recommendedName>
</protein>
<dbReference type="EnsemblPlants" id="Pp3c7_12240V3.1">
    <property type="protein sequence ID" value="Pp3c7_12240V3.1"/>
    <property type="gene ID" value="Pp3c7_12240"/>
</dbReference>
<dbReference type="InterPro" id="IPR000719">
    <property type="entry name" value="Prot_kinase_dom"/>
</dbReference>
<name>A0A2K1KBG1_PHYPA</name>
<organism evidence="2">
    <name type="scientific">Physcomitrium patens</name>
    <name type="common">Spreading-leaved earth moss</name>
    <name type="synonym">Physcomitrella patens</name>
    <dbReference type="NCBI Taxonomy" id="3218"/>
    <lineage>
        <taxon>Eukaryota</taxon>
        <taxon>Viridiplantae</taxon>
        <taxon>Streptophyta</taxon>
        <taxon>Embryophyta</taxon>
        <taxon>Bryophyta</taxon>
        <taxon>Bryophytina</taxon>
        <taxon>Bryopsida</taxon>
        <taxon>Funariidae</taxon>
        <taxon>Funariales</taxon>
        <taxon>Funariaceae</taxon>
        <taxon>Physcomitrium</taxon>
    </lineage>
</organism>
<proteinExistence type="predicted"/>
<evidence type="ECO:0000259" key="1">
    <source>
        <dbReference type="PROSITE" id="PS50011"/>
    </source>
</evidence>
<dbReference type="AlphaFoldDB" id="A0A2K1KBG1"/>
<dbReference type="PROSITE" id="PS50011">
    <property type="entry name" value="PROTEIN_KINASE_DOM"/>
    <property type="match status" value="1"/>
</dbReference>
<dbReference type="OMA" id="NCLHERR"/>
<dbReference type="Gramene" id="Pp3c7_12240V3.2">
    <property type="protein sequence ID" value="Pp3c7_12240V3.2"/>
    <property type="gene ID" value="Pp3c7_12240"/>
</dbReference>
<dbReference type="PIRSF" id="PIRSF000654">
    <property type="entry name" value="Integrin-linked_kinase"/>
    <property type="match status" value="1"/>
</dbReference>
<dbReference type="EnsemblPlants" id="Pp3c7_12240V3.2">
    <property type="protein sequence ID" value="Pp3c7_12240V3.2"/>
    <property type="gene ID" value="Pp3c7_12240"/>
</dbReference>
<dbReference type="Gramene" id="Pp3c7_12240V3.1">
    <property type="protein sequence ID" value="Pp3c7_12240V3.1"/>
    <property type="gene ID" value="Pp3c7_12240"/>
</dbReference>
<feature type="domain" description="Protein kinase" evidence="1">
    <location>
        <begin position="1"/>
        <end position="196"/>
    </location>
</feature>
<reference evidence="2 4" key="2">
    <citation type="journal article" date="2018" name="Plant J.">
        <title>The Physcomitrella patens chromosome-scale assembly reveals moss genome structure and evolution.</title>
        <authorList>
            <person name="Lang D."/>
            <person name="Ullrich K.K."/>
            <person name="Murat F."/>
            <person name="Fuchs J."/>
            <person name="Jenkins J."/>
            <person name="Haas F.B."/>
            <person name="Piednoel M."/>
            <person name="Gundlach H."/>
            <person name="Van Bel M."/>
            <person name="Meyberg R."/>
            <person name="Vives C."/>
            <person name="Morata J."/>
            <person name="Symeonidi A."/>
            <person name="Hiss M."/>
            <person name="Muchero W."/>
            <person name="Kamisugi Y."/>
            <person name="Saleh O."/>
            <person name="Blanc G."/>
            <person name="Decker E.L."/>
            <person name="van Gessel N."/>
            <person name="Grimwood J."/>
            <person name="Hayes R.D."/>
            <person name="Graham S.W."/>
            <person name="Gunter L.E."/>
            <person name="McDaniel S.F."/>
            <person name="Hoernstein S.N.W."/>
            <person name="Larsson A."/>
            <person name="Li F.W."/>
            <person name="Perroud P.F."/>
            <person name="Phillips J."/>
            <person name="Ranjan P."/>
            <person name="Rokshar D.S."/>
            <person name="Rothfels C.J."/>
            <person name="Schneider L."/>
            <person name="Shu S."/>
            <person name="Stevenson D.W."/>
            <person name="Thummler F."/>
            <person name="Tillich M."/>
            <person name="Villarreal Aguilar J.C."/>
            <person name="Widiez T."/>
            <person name="Wong G.K."/>
            <person name="Wymore A."/>
            <person name="Zhang Y."/>
            <person name="Zimmer A.D."/>
            <person name="Quatrano R.S."/>
            <person name="Mayer K.F.X."/>
            <person name="Goodstein D."/>
            <person name="Casacuberta J.M."/>
            <person name="Vandepoele K."/>
            <person name="Reski R."/>
            <person name="Cuming A.C."/>
            <person name="Tuskan G.A."/>
            <person name="Maumus F."/>
            <person name="Salse J."/>
            <person name="Schmutz J."/>
            <person name="Rensing S.A."/>
        </authorList>
    </citation>
    <scope>NUCLEOTIDE SEQUENCE [LARGE SCALE GENOMIC DNA]</scope>
    <source>
        <strain evidence="3 4">cv. Gransden 2004</strain>
    </source>
</reference>
<dbReference type="GO" id="GO:0004674">
    <property type="term" value="F:protein serine/threonine kinase activity"/>
    <property type="evidence" value="ECO:0000318"/>
    <property type="project" value="GO_Central"/>
</dbReference>
<evidence type="ECO:0000313" key="3">
    <source>
        <dbReference type="EnsemblPlants" id="Pp3c7_12240V3.1"/>
    </source>
</evidence>
<gene>
    <name evidence="2" type="ORF">PHYPA_010298</name>
</gene>